<reference evidence="1 2" key="1">
    <citation type="submission" date="2020-08" db="EMBL/GenBank/DDBJ databases">
        <title>Genomic Encyclopedia of Type Strains, Phase IV (KMG-V): Genome sequencing to study the core and pangenomes of soil and plant-associated prokaryotes.</title>
        <authorList>
            <person name="Whitman W."/>
        </authorList>
    </citation>
    <scope>NUCLEOTIDE SEQUENCE [LARGE SCALE GENOMIC DNA]</scope>
    <source>
        <strain evidence="1 2">MP601</strain>
    </source>
</reference>
<comment type="caution">
    <text evidence="1">The sequence shown here is derived from an EMBL/GenBank/DDBJ whole genome shotgun (WGS) entry which is preliminary data.</text>
</comment>
<dbReference type="Proteomes" id="UP000548326">
    <property type="component" value="Unassembled WGS sequence"/>
</dbReference>
<accession>A0A841JCU7</accession>
<protein>
    <recommendedName>
        <fullName evidence="3">Response receiver domain-containing protein</fullName>
    </recommendedName>
</protein>
<gene>
    <name evidence="1" type="ORF">HDF22_002751</name>
</gene>
<evidence type="ECO:0000313" key="2">
    <source>
        <dbReference type="Proteomes" id="UP000548326"/>
    </source>
</evidence>
<dbReference type="AlphaFoldDB" id="A0A841JCU7"/>
<proteinExistence type="predicted"/>
<name>A0A841JCU7_9SPHI</name>
<evidence type="ECO:0008006" key="3">
    <source>
        <dbReference type="Google" id="ProtNLM"/>
    </source>
</evidence>
<organism evidence="1 2">
    <name type="scientific">Mucilaginibacter lappiensis</name>
    <dbReference type="NCBI Taxonomy" id="354630"/>
    <lineage>
        <taxon>Bacteria</taxon>
        <taxon>Pseudomonadati</taxon>
        <taxon>Bacteroidota</taxon>
        <taxon>Sphingobacteriia</taxon>
        <taxon>Sphingobacteriales</taxon>
        <taxon>Sphingobacteriaceae</taxon>
        <taxon>Mucilaginibacter</taxon>
    </lineage>
</organism>
<sequence length="463" mass="53917">MNNLPFNGRIAIIDDQLEQAIPLINILSKHKRPLMYFSGELKFLPTKEDNINDIRVLFLDINLIDDSEHEDKVLKSKLIPVLEKVISETNFPYVIIYWSREDKKLKDKDKYKHLVEDIFTNDLKTRKPIGFLSADKIQFFNSDGTKTDEFDNRINELFDKVSNLIGSIPNYNYLLNWEGLVHHSADKTLQDIFSSYHQYENWSDNANFLINKMGESYAGRSNYKSQDASQNIKSSFLAFNNVFTDSLDYAVNSQELNIENKLVYDENLIQAETIYTINKKLLLSDDKEPFEYSGAVTEDQNPKSDKVFEELLNNAFNRKVAERELANDEDGTERTKKALGKAVSDLRQEIRASWKKVYFVITPLCDYVQSKYYNVKTIKGIVIKAKYIKYIEDKSEAVFISPKFQFDGETYVIVLHFRYFFTSGGSKNVKHLVPLFRVRQQLLAEIQSKLARHINRQGILYLE</sequence>
<dbReference type="EMBL" id="JACHCA010000006">
    <property type="protein sequence ID" value="MBB6128630.1"/>
    <property type="molecule type" value="Genomic_DNA"/>
</dbReference>
<dbReference type="RefSeq" id="WP_183588032.1">
    <property type="nucleotide sequence ID" value="NZ_JACHCA010000006.1"/>
</dbReference>
<evidence type="ECO:0000313" key="1">
    <source>
        <dbReference type="EMBL" id="MBB6128630.1"/>
    </source>
</evidence>